<name>A0A1G7NSC3_9SPHI</name>
<feature type="transmembrane region" description="Helical" evidence="1">
    <location>
        <begin position="29"/>
        <end position="53"/>
    </location>
</feature>
<evidence type="ECO:0000313" key="3">
    <source>
        <dbReference type="Proteomes" id="UP000199705"/>
    </source>
</evidence>
<gene>
    <name evidence="2" type="ORF">SAMN05192573_101334</name>
</gene>
<evidence type="ECO:0000256" key="1">
    <source>
        <dbReference type="SAM" id="Phobius"/>
    </source>
</evidence>
<protein>
    <submittedName>
        <fullName evidence="2">Uncharacterized protein</fullName>
    </submittedName>
</protein>
<accession>A0A1G7NSC3</accession>
<keyword evidence="1" id="KW-0472">Membrane</keyword>
<sequence length="69" mass="8105">MLSIYYKIWVDAVTQERTKKGENVKYWKAFTIIPLCLIQGVNLLTLLFVLRFLNGYDLIFDGKKYHACS</sequence>
<dbReference type="AlphaFoldDB" id="A0A1G7NSC3"/>
<dbReference type="EMBL" id="FNCG01000001">
    <property type="protein sequence ID" value="SDF76886.1"/>
    <property type="molecule type" value="Genomic_DNA"/>
</dbReference>
<evidence type="ECO:0000313" key="2">
    <source>
        <dbReference type="EMBL" id="SDF76886.1"/>
    </source>
</evidence>
<organism evidence="2 3">
    <name type="scientific">Mucilaginibacter gossypii</name>
    <dbReference type="NCBI Taxonomy" id="551996"/>
    <lineage>
        <taxon>Bacteria</taxon>
        <taxon>Pseudomonadati</taxon>
        <taxon>Bacteroidota</taxon>
        <taxon>Sphingobacteriia</taxon>
        <taxon>Sphingobacteriales</taxon>
        <taxon>Sphingobacteriaceae</taxon>
        <taxon>Mucilaginibacter</taxon>
    </lineage>
</organism>
<keyword evidence="1" id="KW-0812">Transmembrane</keyword>
<dbReference type="Proteomes" id="UP000199705">
    <property type="component" value="Unassembled WGS sequence"/>
</dbReference>
<reference evidence="3" key="1">
    <citation type="submission" date="2016-10" db="EMBL/GenBank/DDBJ databases">
        <authorList>
            <person name="Varghese N."/>
            <person name="Submissions S."/>
        </authorList>
    </citation>
    <scope>NUCLEOTIDE SEQUENCE [LARGE SCALE GENOMIC DNA]</scope>
    <source>
        <strain evidence="3">Gh-67</strain>
    </source>
</reference>
<proteinExistence type="predicted"/>
<keyword evidence="1" id="KW-1133">Transmembrane helix</keyword>
<keyword evidence="3" id="KW-1185">Reference proteome</keyword>